<dbReference type="SMART" id="SM01039">
    <property type="entry name" value="BRICHOS"/>
    <property type="match status" value="1"/>
</dbReference>
<dbReference type="InParanoid" id="A0A7J8E1W3"/>
<evidence type="ECO:0000256" key="4">
    <source>
        <dbReference type="ARBA" id="ARBA00022525"/>
    </source>
</evidence>
<evidence type="ECO:0000256" key="2">
    <source>
        <dbReference type="ARBA" id="ARBA00004555"/>
    </source>
</evidence>
<gene>
    <name evidence="15" type="ORF">HJG59_005668</name>
</gene>
<evidence type="ECO:0000256" key="1">
    <source>
        <dbReference type="ARBA" id="ARBA00004463"/>
    </source>
</evidence>
<evidence type="ECO:0000256" key="3">
    <source>
        <dbReference type="ARBA" id="ARBA00004613"/>
    </source>
</evidence>
<dbReference type="PROSITE" id="PS50869">
    <property type="entry name" value="BRICHOS"/>
    <property type="match status" value="1"/>
</dbReference>
<dbReference type="Proteomes" id="UP000550707">
    <property type="component" value="Unassembled WGS sequence"/>
</dbReference>
<evidence type="ECO:0000313" key="16">
    <source>
        <dbReference type="Proteomes" id="UP000550707"/>
    </source>
</evidence>
<accession>A0A7J8E1W3</accession>
<dbReference type="InterPro" id="IPR051772">
    <property type="entry name" value="Gastrokine"/>
</dbReference>
<evidence type="ECO:0000313" key="15">
    <source>
        <dbReference type="EMBL" id="KAF6429404.1"/>
    </source>
</evidence>
<keyword evidence="16" id="KW-1185">Reference proteome</keyword>
<keyword evidence="5 13" id="KW-0732">Signal</keyword>
<proteinExistence type="inferred from homology"/>
<evidence type="ECO:0000256" key="12">
    <source>
        <dbReference type="ARBA" id="ARBA00077478"/>
    </source>
</evidence>
<dbReference type="GO" id="GO:0005794">
    <property type="term" value="C:Golgi apparatus"/>
    <property type="evidence" value="ECO:0007669"/>
    <property type="project" value="UniProtKB-SubCell"/>
</dbReference>
<dbReference type="PANTHER" id="PTHR16483">
    <property type="entry name" value="GASTROKINE 1"/>
    <property type="match status" value="1"/>
</dbReference>
<dbReference type="InterPro" id="IPR007084">
    <property type="entry name" value="BRICHOS_dom"/>
</dbReference>
<evidence type="ECO:0000256" key="5">
    <source>
        <dbReference type="ARBA" id="ARBA00022729"/>
    </source>
</evidence>
<evidence type="ECO:0000259" key="14">
    <source>
        <dbReference type="PROSITE" id="PS50869"/>
    </source>
</evidence>
<feature type="signal peptide" evidence="13">
    <location>
        <begin position="1"/>
        <end position="21"/>
    </location>
</feature>
<keyword evidence="7" id="KW-1015">Disulfide bond</keyword>
<reference evidence="15 16" key="1">
    <citation type="journal article" date="2020" name="Nature">
        <title>Six reference-quality genomes reveal evolution of bat adaptations.</title>
        <authorList>
            <person name="Jebb D."/>
            <person name="Huang Z."/>
            <person name="Pippel M."/>
            <person name="Hughes G.M."/>
            <person name="Lavrichenko K."/>
            <person name="Devanna P."/>
            <person name="Winkler S."/>
            <person name="Jermiin L.S."/>
            <person name="Skirmuntt E.C."/>
            <person name="Katzourakis A."/>
            <person name="Burkitt-Gray L."/>
            <person name="Ray D.A."/>
            <person name="Sullivan K.A.M."/>
            <person name="Roscito J.G."/>
            <person name="Kirilenko B.M."/>
            <person name="Davalos L.M."/>
            <person name="Corthals A.P."/>
            <person name="Power M.L."/>
            <person name="Jones G."/>
            <person name="Ransome R.D."/>
            <person name="Dechmann D.K.N."/>
            <person name="Locatelli A.G."/>
            <person name="Puechmaille S.J."/>
            <person name="Fedrigo O."/>
            <person name="Jarvis E.D."/>
            <person name="Hiller M."/>
            <person name="Vernes S.C."/>
            <person name="Myers E.W."/>
            <person name="Teeling E.C."/>
        </authorList>
    </citation>
    <scope>NUCLEOTIDE SEQUENCE [LARGE SCALE GENOMIC DNA]</scope>
    <source>
        <strain evidence="15">MMolMol1</strain>
        <tissue evidence="15">Muscle</tissue>
    </source>
</reference>
<keyword evidence="4" id="KW-0964">Secreted</keyword>
<evidence type="ECO:0000256" key="11">
    <source>
        <dbReference type="ARBA" id="ARBA00070192"/>
    </source>
</evidence>
<protein>
    <recommendedName>
        <fullName evidence="11">Gastrokine-1</fullName>
    </recommendedName>
    <alternativeName>
        <fullName evidence="12">18 kDa antrum mucosa protein</fullName>
    </alternativeName>
</protein>
<comment type="function">
    <text evidence="9">Has mitogenic activity and may be involved in maintaining the integrity of the gastric mucosal epithelium.</text>
</comment>
<evidence type="ECO:0000256" key="9">
    <source>
        <dbReference type="ARBA" id="ARBA00053890"/>
    </source>
</evidence>
<comment type="subcellular location">
    <subcellularLocation>
        <location evidence="1">Cytoplasmic granule</location>
    </subcellularLocation>
    <subcellularLocation>
        <location evidence="2">Golgi apparatus</location>
    </subcellularLocation>
    <subcellularLocation>
        <location evidence="3">Secreted</location>
    </subcellularLocation>
</comment>
<evidence type="ECO:0000256" key="10">
    <source>
        <dbReference type="ARBA" id="ARBA00061085"/>
    </source>
</evidence>
<evidence type="ECO:0000256" key="8">
    <source>
        <dbReference type="ARBA" id="ARBA00023246"/>
    </source>
</evidence>
<dbReference type="AlphaFoldDB" id="A0A7J8E1W3"/>
<dbReference type="GO" id="GO:0051781">
    <property type="term" value="P:positive regulation of cell division"/>
    <property type="evidence" value="ECO:0007669"/>
    <property type="project" value="UniProtKB-KW"/>
</dbReference>
<keyword evidence="8" id="KW-0497">Mitogen</keyword>
<evidence type="ECO:0000256" key="6">
    <source>
        <dbReference type="ARBA" id="ARBA00023034"/>
    </source>
</evidence>
<organism evidence="15 16">
    <name type="scientific">Molossus molossus</name>
    <name type="common">Pallas' mastiff bat</name>
    <name type="synonym">Vespertilio molossus</name>
    <dbReference type="NCBI Taxonomy" id="27622"/>
    <lineage>
        <taxon>Eukaryota</taxon>
        <taxon>Metazoa</taxon>
        <taxon>Chordata</taxon>
        <taxon>Craniata</taxon>
        <taxon>Vertebrata</taxon>
        <taxon>Euteleostomi</taxon>
        <taxon>Mammalia</taxon>
        <taxon>Eutheria</taxon>
        <taxon>Laurasiatheria</taxon>
        <taxon>Chiroptera</taxon>
        <taxon>Yangochiroptera</taxon>
        <taxon>Molossidae</taxon>
        <taxon>Molossus</taxon>
    </lineage>
</organism>
<feature type="domain" description="BRICHOS" evidence="14">
    <location>
        <begin position="54"/>
        <end position="150"/>
    </location>
</feature>
<dbReference type="Gene3D" id="3.30.390.150">
    <property type="match status" value="1"/>
</dbReference>
<feature type="chain" id="PRO_5029737329" description="Gastrokine-1" evidence="13">
    <location>
        <begin position="22"/>
        <end position="185"/>
    </location>
</feature>
<name>A0A7J8E1W3_MOLMO</name>
<dbReference type="EMBL" id="JACASF010000015">
    <property type="protein sequence ID" value="KAF6429404.1"/>
    <property type="molecule type" value="Genomic_DNA"/>
</dbReference>
<evidence type="ECO:0000256" key="13">
    <source>
        <dbReference type="SAM" id="SignalP"/>
    </source>
</evidence>
<dbReference type="Pfam" id="PF04089">
    <property type="entry name" value="BRICHOS"/>
    <property type="match status" value="1"/>
</dbReference>
<comment type="similarity">
    <text evidence="10">Belongs to the gastrokine family.</text>
</comment>
<dbReference type="GO" id="GO:0005576">
    <property type="term" value="C:extracellular region"/>
    <property type="evidence" value="ECO:0007669"/>
    <property type="project" value="UniProtKB-SubCell"/>
</dbReference>
<keyword evidence="6" id="KW-0333">Golgi apparatus</keyword>
<sequence>MKLTIFFAGLLGVLLTPTLTAYNIDISNNGNSGGSGQQSVSVNNEHNIANVDNNDGWNSWNALWDYNTGFAAVRVFRKKACIVHKMNKDAMPSLQALDTMVKEKKLQGEGPEGPPPKGLTYSVNPDKVNDLDKFGKSIVGMCKGVPTYMAEEIQGASLFFSAGPCFSANILYIVNIALCGSIVEY</sequence>
<comment type="caution">
    <text evidence="15">The sequence shown here is derived from an EMBL/GenBank/DDBJ whole genome shotgun (WGS) entry which is preliminary data.</text>
</comment>
<dbReference type="FunFam" id="3.30.390.150:FF:000003">
    <property type="entry name" value="Gastrokine 1"/>
    <property type="match status" value="1"/>
</dbReference>
<evidence type="ECO:0000256" key="7">
    <source>
        <dbReference type="ARBA" id="ARBA00023157"/>
    </source>
</evidence>